<feature type="region of interest" description="Disordered" evidence="1">
    <location>
        <begin position="1"/>
        <end position="90"/>
    </location>
</feature>
<evidence type="ECO:0000256" key="1">
    <source>
        <dbReference type="SAM" id="MobiDB-lite"/>
    </source>
</evidence>
<sequence length="256" mass="30214">MSVDNSIFIIEGSDEDSSSRCLSDEDPYDVSISEESENEIQKKDEKKKDSTSKQIKEKNEIKNLDEEIPNEPINQLINDLKNDPDNPMSEEDITKMLSQFEEMSGDPNFQELMKSLLQSFLSKENLEEPFVEVVKRYPEWLKENKNKVDKKEYERYQNHFECSKQILEQIQKDVAFEDMTELFQELNKYGDPPNDLLPEDEKNDSNEDDSFKELEQEFEKLTTDLITKLEKEKSGEEPKIEIKKQDRPWWSCCTIL</sequence>
<dbReference type="PANTHER" id="PTHR12774">
    <property type="entry name" value="PEROXISOMAL BIOGENESIS FACTOR 19"/>
    <property type="match status" value="1"/>
</dbReference>
<feature type="compositionally biased region" description="Basic and acidic residues" evidence="1">
    <location>
        <begin position="39"/>
        <end position="65"/>
    </location>
</feature>
<comment type="caution">
    <text evidence="2">The sequence shown here is derived from an EMBL/GenBank/DDBJ whole genome shotgun (WGS) entry which is preliminary data.</text>
</comment>
<dbReference type="InterPro" id="IPR006708">
    <property type="entry name" value="Pex19"/>
</dbReference>
<evidence type="ECO:0000313" key="2">
    <source>
        <dbReference type="EMBL" id="KAJ3440658.1"/>
    </source>
</evidence>
<dbReference type="GO" id="GO:0045046">
    <property type="term" value="P:protein import into peroxisome membrane"/>
    <property type="evidence" value="ECO:0007669"/>
    <property type="project" value="TreeGrafter"/>
</dbReference>
<dbReference type="Proteomes" id="UP001146793">
    <property type="component" value="Unassembled WGS sequence"/>
</dbReference>
<name>A0AAV7ZK06_9EUKA</name>
<dbReference type="GO" id="GO:0033328">
    <property type="term" value="F:peroxisome membrane targeting sequence binding"/>
    <property type="evidence" value="ECO:0007669"/>
    <property type="project" value="TreeGrafter"/>
</dbReference>
<feature type="compositionally biased region" description="Basic and acidic residues" evidence="1">
    <location>
        <begin position="199"/>
        <end position="210"/>
    </location>
</feature>
<dbReference type="GO" id="GO:0005778">
    <property type="term" value="C:peroxisomal membrane"/>
    <property type="evidence" value="ECO:0007669"/>
    <property type="project" value="TreeGrafter"/>
</dbReference>
<dbReference type="EMBL" id="JANTQA010000030">
    <property type="protein sequence ID" value="KAJ3440658.1"/>
    <property type="molecule type" value="Genomic_DNA"/>
</dbReference>
<accession>A0AAV7ZK06</accession>
<dbReference type="PANTHER" id="PTHR12774:SF2">
    <property type="entry name" value="PEROXISOMAL BIOGENESIS FACTOR 19"/>
    <property type="match status" value="1"/>
</dbReference>
<dbReference type="Pfam" id="PF04614">
    <property type="entry name" value="Pex19"/>
    <property type="match status" value="1"/>
</dbReference>
<organism evidence="2 3">
    <name type="scientific">Anaeramoeba flamelloides</name>
    <dbReference type="NCBI Taxonomy" id="1746091"/>
    <lineage>
        <taxon>Eukaryota</taxon>
        <taxon>Metamonada</taxon>
        <taxon>Anaeramoebidae</taxon>
        <taxon>Anaeramoeba</taxon>
    </lineage>
</organism>
<evidence type="ECO:0000313" key="3">
    <source>
        <dbReference type="Proteomes" id="UP001146793"/>
    </source>
</evidence>
<proteinExistence type="predicted"/>
<dbReference type="Gene3D" id="1.20.120.900">
    <property type="entry name" value="Pex19, mPTS binding domain"/>
    <property type="match status" value="1"/>
</dbReference>
<dbReference type="AlphaFoldDB" id="A0AAV7ZK06"/>
<feature type="compositionally biased region" description="Acidic residues" evidence="1">
    <location>
        <begin position="24"/>
        <end position="38"/>
    </location>
</feature>
<reference evidence="2" key="1">
    <citation type="submission" date="2022-08" db="EMBL/GenBank/DDBJ databases">
        <title>Novel sulphate-reducing endosymbionts in the free-living metamonad Anaeramoeba.</title>
        <authorList>
            <person name="Jerlstrom-Hultqvist J."/>
            <person name="Cepicka I."/>
            <person name="Gallot-Lavallee L."/>
            <person name="Salas-Leiva D."/>
            <person name="Curtis B.A."/>
            <person name="Zahonova K."/>
            <person name="Pipaliya S."/>
            <person name="Dacks J."/>
            <person name="Roger A.J."/>
        </authorList>
    </citation>
    <scope>NUCLEOTIDE SEQUENCE</scope>
    <source>
        <strain evidence="2">Busselton2</strain>
    </source>
</reference>
<feature type="region of interest" description="Disordered" evidence="1">
    <location>
        <begin position="187"/>
        <end position="210"/>
    </location>
</feature>
<gene>
    <name evidence="2" type="ORF">M0812_14327</name>
</gene>
<dbReference type="InterPro" id="IPR038322">
    <property type="entry name" value="Pex19_C_sf"/>
</dbReference>
<protein>
    <submittedName>
        <fullName evidence="2">Peroxisomal biogenesis factor</fullName>
    </submittedName>
</protein>